<keyword evidence="1" id="KW-0479">Metal-binding</keyword>
<dbReference type="EMBL" id="LNXT01000005">
    <property type="protein sequence ID" value="KTC75364.1"/>
    <property type="molecule type" value="Genomic_DNA"/>
</dbReference>
<name>A0A378IEF1_9GAMM</name>
<keyword evidence="5" id="KW-1185">Reference proteome</keyword>
<protein>
    <submittedName>
        <fullName evidence="4">2-keto-4-pentenoate hydratase/2-oxohepta-3-ene-1,7-dioic acid hydratase (Catechol pathway)</fullName>
    </submittedName>
    <submittedName>
        <fullName evidence="3">Ureidoglycolate lyase</fullName>
        <ecNumber evidence="3">4.3.2.3</ecNumber>
    </submittedName>
</protein>
<dbReference type="OrthoDB" id="9805307at2"/>
<dbReference type="AlphaFoldDB" id="A0A378IEF1"/>
<dbReference type="GO" id="GO:0018773">
    <property type="term" value="F:acetylpyruvate hydrolase activity"/>
    <property type="evidence" value="ECO:0007669"/>
    <property type="project" value="TreeGrafter"/>
</dbReference>
<organism evidence="4 6">
    <name type="scientific">Legionella birminghamensis</name>
    <dbReference type="NCBI Taxonomy" id="28083"/>
    <lineage>
        <taxon>Bacteria</taxon>
        <taxon>Pseudomonadati</taxon>
        <taxon>Pseudomonadota</taxon>
        <taxon>Gammaproteobacteria</taxon>
        <taxon>Legionellales</taxon>
        <taxon>Legionellaceae</taxon>
        <taxon>Legionella</taxon>
    </lineage>
</organism>
<dbReference type="Gene3D" id="3.90.850.10">
    <property type="entry name" value="Fumarylacetoacetase-like, C-terminal domain"/>
    <property type="match status" value="1"/>
</dbReference>
<evidence type="ECO:0000256" key="1">
    <source>
        <dbReference type="ARBA" id="ARBA00022723"/>
    </source>
</evidence>
<evidence type="ECO:0000313" key="5">
    <source>
        <dbReference type="Proteomes" id="UP000054735"/>
    </source>
</evidence>
<dbReference type="InterPro" id="IPR036663">
    <property type="entry name" value="Fumarylacetoacetase_C_sf"/>
</dbReference>
<accession>A0A378IEF1</accession>
<dbReference type="GO" id="GO:0050385">
    <property type="term" value="F:ureidoglycolate lyase activity"/>
    <property type="evidence" value="ECO:0007669"/>
    <property type="project" value="UniProtKB-EC"/>
</dbReference>
<feature type="domain" description="Fumarylacetoacetase-like C-terminal" evidence="2">
    <location>
        <begin position="5"/>
        <end position="192"/>
    </location>
</feature>
<dbReference type="STRING" id="28083.Lbir_0509"/>
<dbReference type="SUPFAM" id="SSF56529">
    <property type="entry name" value="FAH"/>
    <property type="match status" value="1"/>
</dbReference>
<dbReference type="EMBL" id="UGNW01000001">
    <property type="protein sequence ID" value="STX33132.1"/>
    <property type="molecule type" value="Genomic_DNA"/>
</dbReference>
<dbReference type="Proteomes" id="UP000054735">
    <property type="component" value="Unassembled WGS sequence"/>
</dbReference>
<keyword evidence="3" id="KW-0456">Lyase</keyword>
<gene>
    <name evidence="4" type="primary">ycgM</name>
    <name evidence="3" type="ORF">Lbir_0509</name>
    <name evidence="4" type="ORF">NCTC12437_02951</name>
</gene>
<dbReference type="PANTHER" id="PTHR11820:SF7">
    <property type="entry name" value="ACYLPYRUVASE FAHD1, MITOCHONDRIAL"/>
    <property type="match status" value="1"/>
</dbReference>
<dbReference type="RefSeq" id="WP_058522623.1">
    <property type="nucleotide sequence ID" value="NZ_CAAAHV010000048.1"/>
</dbReference>
<reference evidence="4 6" key="2">
    <citation type="submission" date="2018-06" db="EMBL/GenBank/DDBJ databases">
        <authorList>
            <consortium name="Pathogen Informatics"/>
            <person name="Doyle S."/>
        </authorList>
    </citation>
    <scope>NUCLEOTIDE SEQUENCE [LARGE SCALE GENOMIC DNA]</scope>
    <source>
        <strain evidence="4 6">NCTC12437</strain>
    </source>
</reference>
<proteinExistence type="predicted"/>
<evidence type="ECO:0000313" key="3">
    <source>
        <dbReference type="EMBL" id="KTC75364.1"/>
    </source>
</evidence>
<evidence type="ECO:0000313" key="4">
    <source>
        <dbReference type="EMBL" id="STX33132.1"/>
    </source>
</evidence>
<dbReference type="Pfam" id="PF01557">
    <property type="entry name" value="FAA_hydrolase"/>
    <property type="match status" value="1"/>
</dbReference>
<reference evidence="3 5" key="1">
    <citation type="submission" date="2015-11" db="EMBL/GenBank/DDBJ databases">
        <title>Genomic analysis of 38 Legionella species identifies large and diverse effector repertoires.</title>
        <authorList>
            <person name="Burstein D."/>
            <person name="Amaro F."/>
            <person name="Zusman T."/>
            <person name="Lifshitz Z."/>
            <person name="Cohen O."/>
            <person name="Gilbert J.A."/>
            <person name="Pupko T."/>
            <person name="Shuman H.A."/>
            <person name="Segal G."/>
        </authorList>
    </citation>
    <scope>NUCLEOTIDE SEQUENCE [LARGE SCALE GENOMIC DNA]</scope>
    <source>
        <strain evidence="3 5">CDC#1407-AL-14</strain>
    </source>
</reference>
<evidence type="ECO:0000259" key="2">
    <source>
        <dbReference type="Pfam" id="PF01557"/>
    </source>
</evidence>
<dbReference type="Proteomes" id="UP000255066">
    <property type="component" value="Unassembled WGS sequence"/>
</dbReference>
<dbReference type="InterPro" id="IPR011234">
    <property type="entry name" value="Fumarylacetoacetase-like_C"/>
</dbReference>
<dbReference type="GO" id="GO:0046872">
    <property type="term" value="F:metal ion binding"/>
    <property type="evidence" value="ECO:0007669"/>
    <property type="project" value="UniProtKB-KW"/>
</dbReference>
<dbReference type="EC" id="4.3.2.3" evidence="3"/>
<evidence type="ECO:0000313" key="6">
    <source>
        <dbReference type="Proteomes" id="UP000255066"/>
    </source>
</evidence>
<dbReference type="PANTHER" id="PTHR11820">
    <property type="entry name" value="ACYLPYRUVASE"/>
    <property type="match status" value="1"/>
</dbReference>
<sequence>MSIDKIVCVGKNYLEHAKELGEALPEKPVLFLKPASVLKQASAWGEQIVADFPAEDTAVQPECEIVLRLACDAYRMNREDAVNAISDLSLGLDMTLRARQSALKKQGHPWTTAKVFKDAAILGPWIPYCQFPDYMETEFQLSLDGNLRQAAKGSDMMMQPEDLLVYISHFFPLKAGDIIFTGTPAGVTSISRNTRGELSWGKYSYQVNWI</sequence>